<gene>
    <name evidence="1" type="ORF">BDU57DRAFT_520284</name>
</gene>
<evidence type="ECO:0000313" key="1">
    <source>
        <dbReference type="EMBL" id="KAF1915003.1"/>
    </source>
</evidence>
<dbReference type="AlphaFoldDB" id="A0A6A5QHK5"/>
<evidence type="ECO:0000313" key="2">
    <source>
        <dbReference type="Proteomes" id="UP000800096"/>
    </source>
</evidence>
<organism evidence="1 2">
    <name type="scientific">Ampelomyces quisqualis</name>
    <name type="common">Powdery mildew agent</name>
    <dbReference type="NCBI Taxonomy" id="50730"/>
    <lineage>
        <taxon>Eukaryota</taxon>
        <taxon>Fungi</taxon>
        <taxon>Dikarya</taxon>
        <taxon>Ascomycota</taxon>
        <taxon>Pezizomycotina</taxon>
        <taxon>Dothideomycetes</taxon>
        <taxon>Pleosporomycetidae</taxon>
        <taxon>Pleosporales</taxon>
        <taxon>Pleosporineae</taxon>
        <taxon>Phaeosphaeriaceae</taxon>
        <taxon>Ampelomyces</taxon>
    </lineage>
</organism>
<sequence>MRKSREMAGTLIALGPCCLACYVRSFSSFTHIYPVAYTDSGRNKHRLIPVPAFMGLNSLDSTKSQSPKNFLLRPFALGVVFAWI</sequence>
<reference evidence="1" key="1">
    <citation type="journal article" date="2020" name="Stud. Mycol.">
        <title>101 Dothideomycetes genomes: a test case for predicting lifestyles and emergence of pathogens.</title>
        <authorList>
            <person name="Haridas S."/>
            <person name="Albert R."/>
            <person name="Binder M."/>
            <person name="Bloem J."/>
            <person name="Labutti K."/>
            <person name="Salamov A."/>
            <person name="Andreopoulos B."/>
            <person name="Baker S."/>
            <person name="Barry K."/>
            <person name="Bills G."/>
            <person name="Bluhm B."/>
            <person name="Cannon C."/>
            <person name="Castanera R."/>
            <person name="Culley D."/>
            <person name="Daum C."/>
            <person name="Ezra D."/>
            <person name="Gonzalez J."/>
            <person name="Henrissat B."/>
            <person name="Kuo A."/>
            <person name="Liang C."/>
            <person name="Lipzen A."/>
            <person name="Lutzoni F."/>
            <person name="Magnuson J."/>
            <person name="Mondo S."/>
            <person name="Nolan M."/>
            <person name="Ohm R."/>
            <person name="Pangilinan J."/>
            <person name="Park H.-J."/>
            <person name="Ramirez L."/>
            <person name="Alfaro M."/>
            <person name="Sun H."/>
            <person name="Tritt A."/>
            <person name="Yoshinaga Y."/>
            <person name="Zwiers L.-H."/>
            <person name="Turgeon B."/>
            <person name="Goodwin S."/>
            <person name="Spatafora J."/>
            <person name="Crous P."/>
            <person name="Grigoriev I."/>
        </authorList>
    </citation>
    <scope>NUCLEOTIDE SEQUENCE</scope>
    <source>
        <strain evidence="1">HMLAC05119</strain>
    </source>
</reference>
<keyword evidence="2" id="KW-1185">Reference proteome</keyword>
<dbReference type="EMBL" id="ML979137">
    <property type="protein sequence ID" value="KAF1915003.1"/>
    <property type="molecule type" value="Genomic_DNA"/>
</dbReference>
<name>A0A6A5QHK5_AMPQU</name>
<protein>
    <submittedName>
        <fullName evidence="1">Uncharacterized protein</fullName>
    </submittedName>
</protein>
<proteinExistence type="predicted"/>
<dbReference type="Proteomes" id="UP000800096">
    <property type="component" value="Unassembled WGS sequence"/>
</dbReference>
<accession>A0A6A5QHK5</accession>